<name>A0A087LZL3_9HYPH</name>
<dbReference type="STRING" id="46914.JP75_15770"/>
<dbReference type="InterPro" id="IPR023214">
    <property type="entry name" value="HAD_sf"/>
</dbReference>
<dbReference type="RefSeq" id="WP_035084571.1">
    <property type="nucleotide sequence ID" value="NZ_JQGC01000015.1"/>
</dbReference>
<organism evidence="1 2">
    <name type="scientific">Devosia riboflavina</name>
    <dbReference type="NCBI Taxonomy" id="46914"/>
    <lineage>
        <taxon>Bacteria</taxon>
        <taxon>Pseudomonadati</taxon>
        <taxon>Pseudomonadota</taxon>
        <taxon>Alphaproteobacteria</taxon>
        <taxon>Hyphomicrobiales</taxon>
        <taxon>Devosiaceae</taxon>
        <taxon>Devosia</taxon>
    </lineage>
</organism>
<dbReference type="Gene3D" id="3.40.50.1000">
    <property type="entry name" value="HAD superfamily/HAD-like"/>
    <property type="match status" value="1"/>
</dbReference>
<dbReference type="EMBL" id="JQGC01000015">
    <property type="protein sequence ID" value="KFL30066.1"/>
    <property type="molecule type" value="Genomic_DNA"/>
</dbReference>
<dbReference type="NCBIfam" id="TIGR01509">
    <property type="entry name" value="HAD-SF-IA-v3"/>
    <property type="match status" value="1"/>
</dbReference>
<dbReference type="Proteomes" id="UP000028981">
    <property type="component" value="Unassembled WGS sequence"/>
</dbReference>
<evidence type="ECO:0000313" key="1">
    <source>
        <dbReference type="EMBL" id="KFL30066.1"/>
    </source>
</evidence>
<dbReference type="PANTHER" id="PTHR43611:SF3">
    <property type="entry name" value="FLAVIN MONONUCLEOTIDE HYDROLASE 1, CHLOROPLATIC"/>
    <property type="match status" value="1"/>
</dbReference>
<sequence>MQIIMMDVDGVLVAGRPKDGAHLFTDLEADLGISAPTLQREFFKPRWPDIITGRKALLPELAEFLTDIASAVSAQTLIDYWFENDSRLVEAVIEGMAELRTRGHLVYLATNQEHMRATYLMEVMGLARQVDGIFYSAAIGHRKPSQQFYRHIQDTLGSSPDDITLVDDTEDNVIAAREQGWNAIHWRANMSLLDELAKVPRRFPA</sequence>
<protein>
    <submittedName>
        <fullName evidence="1">Haloacid dehalogenase</fullName>
    </submittedName>
</protein>
<proteinExistence type="predicted"/>
<dbReference type="InterPro" id="IPR006439">
    <property type="entry name" value="HAD-SF_hydro_IA"/>
</dbReference>
<comment type="caution">
    <text evidence="1">The sequence shown here is derived from an EMBL/GenBank/DDBJ whole genome shotgun (WGS) entry which is preliminary data.</text>
</comment>
<reference evidence="1 2" key="1">
    <citation type="submission" date="2014-08" db="EMBL/GenBank/DDBJ databases">
        <authorList>
            <person name="Hassan Y.I."/>
            <person name="Lepp D."/>
            <person name="Zhou T."/>
        </authorList>
    </citation>
    <scope>NUCLEOTIDE SEQUENCE [LARGE SCALE GENOMIC DNA]</scope>
    <source>
        <strain evidence="1 2">IFO13584</strain>
    </source>
</reference>
<dbReference type="Pfam" id="PF00702">
    <property type="entry name" value="Hydrolase"/>
    <property type="match status" value="1"/>
</dbReference>
<dbReference type="AlphaFoldDB" id="A0A087LZL3"/>
<dbReference type="SFLD" id="SFLDS00003">
    <property type="entry name" value="Haloacid_Dehalogenase"/>
    <property type="match status" value="1"/>
</dbReference>
<dbReference type="SFLD" id="SFLDG01129">
    <property type="entry name" value="C1.5:_HAD__Beta-PGM__Phosphata"/>
    <property type="match status" value="1"/>
</dbReference>
<gene>
    <name evidence="1" type="ORF">JP75_15770</name>
</gene>
<evidence type="ECO:0000313" key="2">
    <source>
        <dbReference type="Proteomes" id="UP000028981"/>
    </source>
</evidence>
<accession>A0A087LZL3</accession>
<dbReference type="SUPFAM" id="SSF56784">
    <property type="entry name" value="HAD-like"/>
    <property type="match status" value="1"/>
</dbReference>
<dbReference type="OrthoDB" id="9807742at2"/>
<dbReference type="PANTHER" id="PTHR43611">
    <property type="entry name" value="ALPHA-D-GLUCOSE 1-PHOSPHATE PHOSPHATASE"/>
    <property type="match status" value="1"/>
</dbReference>
<dbReference type="InterPro" id="IPR036412">
    <property type="entry name" value="HAD-like_sf"/>
</dbReference>
<keyword evidence="2" id="KW-1185">Reference proteome</keyword>